<evidence type="ECO:0000256" key="6">
    <source>
        <dbReference type="ARBA" id="ARBA00022989"/>
    </source>
</evidence>
<dbReference type="RefSeq" id="WP_379879382.1">
    <property type="nucleotide sequence ID" value="NZ_JBHPON010000001.1"/>
</dbReference>
<evidence type="ECO:0000256" key="4">
    <source>
        <dbReference type="ARBA" id="ARBA00022475"/>
    </source>
</evidence>
<sequence>MTGHPQHISRIIAGLVALSAMIILLSLFIGPVSIPPAKIFSGLFDGDDAVSVIIRDIRLPRAFAAWLAGACLGAAGAGLQGLLRNPLADPGVLGVSAAAALGAIMAIYFNLAAIAFWATPIAAILFALAATVILYALGAGRVSTARLILIGVGLSSFCGALISLAMNLAPNPFALSDLVNWLFGTVANRSFDDLALAAPFAGLGFALVLFSAPGLAVLTLGEETAASLGANLIRARALVITGAALLVGASVSVAGAIGFVGIVAPHLARAIAGQNPARILIPSALLGGIMLASADIFIRVLPFDQELKLGVAAALVGAPAFIWVAASSRRMTS</sequence>
<evidence type="ECO:0000313" key="9">
    <source>
        <dbReference type="EMBL" id="MFC6035293.1"/>
    </source>
</evidence>
<dbReference type="Pfam" id="PF01032">
    <property type="entry name" value="FecCD"/>
    <property type="match status" value="1"/>
</dbReference>
<protein>
    <submittedName>
        <fullName evidence="9">FecCD family ABC transporter permease</fullName>
    </submittedName>
</protein>
<organism evidence="9 10">
    <name type="scientific">Hyphococcus aureus</name>
    <dbReference type="NCBI Taxonomy" id="2666033"/>
    <lineage>
        <taxon>Bacteria</taxon>
        <taxon>Pseudomonadati</taxon>
        <taxon>Pseudomonadota</taxon>
        <taxon>Alphaproteobacteria</taxon>
        <taxon>Parvularculales</taxon>
        <taxon>Parvularculaceae</taxon>
        <taxon>Hyphococcus</taxon>
    </lineage>
</organism>
<keyword evidence="4" id="KW-1003">Cell membrane</keyword>
<reference evidence="9 10" key="1">
    <citation type="submission" date="2024-09" db="EMBL/GenBank/DDBJ databases">
        <authorList>
            <person name="Zhang Z.-H."/>
        </authorList>
    </citation>
    <scope>NUCLEOTIDE SEQUENCE [LARGE SCALE GENOMIC DNA]</scope>
    <source>
        <strain evidence="9 10">HHTR114</strain>
    </source>
</reference>
<accession>A0ABW1KT80</accession>
<dbReference type="InterPro" id="IPR000522">
    <property type="entry name" value="ABC_transptr_permease_BtuC"/>
</dbReference>
<dbReference type="CDD" id="cd06550">
    <property type="entry name" value="TM_ABC_iron-siderophores_like"/>
    <property type="match status" value="1"/>
</dbReference>
<name>A0ABW1KT80_9PROT</name>
<comment type="caution">
    <text evidence="9">The sequence shown here is derived from an EMBL/GenBank/DDBJ whole genome shotgun (WGS) entry which is preliminary data.</text>
</comment>
<keyword evidence="3" id="KW-0813">Transport</keyword>
<keyword evidence="6 8" id="KW-1133">Transmembrane helix</keyword>
<gene>
    <name evidence="9" type="ORF">ACFMB1_07035</name>
</gene>
<keyword evidence="5 8" id="KW-0812">Transmembrane</keyword>
<evidence type="ECO:0000256" key="2">
    <source>
        <dbReference type="ARBA" id="ARBA00007935"/>
    </source>
</evidence>
<feature type="transmembrane region" description="Helical" evidence="8">
    <location>
        <begin position="309"/>
        <end position="326"/>
    </location>
</feature>
<evidence type="ECO:0000256" key="7">
    <source>
        <dbReference type="ARBA" id="ARBA00023136"/>
    </source>
</evidence>
<comment type="subcellular location">
    <subcellularLocation>
        <location evidence="1">Cell membrane</location>
        <topology evidence="1">Multi-pass membrane protein</topology>
    </subcellularLocation>
</comment>
<feature type="transmembrane region" description="Helical" evidence="8">
    <location>
        <begin position="238"/>
        <end position="267"/>
    </location>
</feature>
<feature type="transmembrane region" description="Helical" evidence="8">
    <location>
        <begin position="12"/>
        <end position="34"/>
    </location>
</feature>
<dbReference type="PANTHER" id="PTHR30472">
    <property type="entry name" value="FERRIC ENTEROBACTIN TRANSPORT SYSTEM PERMEASE PROTEIN"/>
    <property type="match status" value="1"/>
</dbReference>
<feature type="transmembrane region" description="Helical" evidence="8">
    <location>
        <begin position="279"/>
        <end position="297"/>
    </location>
</feature>
<feature type="transmembrane region" description="Helical" evidence="8">
    <location>
        <begin position="147"/>
        <end position="169"/>
    </location>
</feature>
<evidence type="ECO:0000256" key="1">
    <source>
        <dbReference type="ARBA" id="ARBA00004651"/>
    </source>
</evidence>
<dbReference type="InterPro" id="IPR037294">
    <property type="entry name" value="ABC_BtuC-like"/>
</dbReference>
<dbReference type="PANTHER" id="PTHR30472:SF25">
    <property type="entry name" value="ABC TRANSPORTER PERMEASE PROTEIN MJ0876-RELATED"/>
    <property type="match status" value="1"/>
</dbReference>
<evidence type="ECO:0000256" key="3">
    <source>
        <dbReference type="ARBA" id="ARBA00022448"/>
    </source>
</evidence>
<feature type="transmembrane region" description="Helical" evidence="8">
    <location>
        <begin position="90"/>
        <end position="109"/>
    </location>
</feature>
<evidence type="ECO:0000256" key="8">
    <source>
        <dbReference type="SAM" id="Phobius"/>
    </source>
</evidence>
<dbReference type="Proteomes" id="UP001596116">
    <property type="component" value="Unassembled WGS sequence"/>
</dbReference>
<dbReference type="SUPFAM" id="SSF81345">
    <property type="entry name" value="ABC transporter involved in vitamin B12 uptake, BtuC"/>
    <property type="match status" value="1"/>
</dbReference>
<proteinExistence type="inferred from homology"/>
<evidence type="ECO:0000256" key="5">
    <source>
        <dbReference type="ARBA" id="ARBA00022692"/>
    </source>
</evidence>
<feature type="transmembrane region" description="Helical" evidence="8">
    <location>
        <begin position="115"/>
        <end position="135"/>
    </location>
</feature>
<comment type="similarity">
    <text evidence="2">Belongs to the binding-protein-dependent transport system permease family. FecCD subfamily.</text>
</comment>
<evidence type="ECO:0000313" key="10">
    <source>
        <dbReference type="Proteomes" id="UP001596116"/>
    </source>
</evidence>
<dbReference type="Gene3D" id="1.10.3470.10">
    <property type="entry name" value="ABC transporter involved in vitamin B12 uptake, BtuC"/>
    <property type="match status" value="1"/>
</dbReference>
<feature type="transmembrane region" description="Helical" evidence="8">
    <location>
        <begin position="194"/>
        <end position="218"/>
    </location>
</feature>
<keyword evidence="7 8" id="KW-0472">Membrane</keyword>
<dbReference type="EMBL" id="JBHPON010000001">
    <property type="protein sequence ID" value="MFC6035293.1"/>
    <property type="molecule type" value="Genomic_DNA"/>
</dbReference>
<keyword evidence="10" id="KW-1185">Reference proteome</keyword>
<feature type="transmembrane region" description="Helical" evidence="8">
    <location>
        <begin position="63"/>
        <end position="83"/>
    </location>
</feature>